<proteinExistence type="predicted"/>
<organism evidence="2 3">
    <name type="scientific">Pisolithus tinctorius Marx 270</name>
    <dbReference type="NCBI Taxonomy" id="870435"/>
    <lineage>
        <taxon>Eukaryota</taxon>
        <taxon>Fungi</taxon>
        <taxon>Dikarya</taxon>
        <taxon>Basidiomycota</taxon>
        <taxon>Agaricomycotina</taxon>
        <taxon>Agaricomycetes</taxon>
        <taxon>Agaricomycetidae</taxon>
        <taxon>Boletales</taxon>
        <taxon>Sclerodermatineae</taxon>
        <taxon>Pisolithaceae</taxon>
        <taxon>Pisolithus</taxon>
    </lineage>
</organism>
<dbReference type="AlphaFoldDB" id="A0A0C3IC98"/>
<evidence type="ECO:0000256" key="1">
    <source>
        <dbReference type="SAM" id="MobiDB-lite"/>
    </source>
</evidence>
<dbReference type="InParanoid" id="A0A0C3IC98"/>
<dbReference type="EMBL" id="KN832089">
    <property type="protein sequence ID" value="KIN94697.1"/>
    <property type="molecule type" value="Genomic_DNA"/>
</dbReference>
<feature type="compositionally biased region" description="Acidic residues" evidence="1">
    <location>
        <begin position="1"/>
        <end position="21"/>
    </location>
</feature>
<name>A0A0C3IC98_PISTI</name>
<accession>A0A0C3IC98</accession>
<feature type="region of interest" description="Disordered" evidence="1">
    <location>
        <begin position="1"/>
        <end position="38"/>
    </location>
</feature>
<reference evidence="3" key="2">
    <citation type="submission" date="2015-01" db="EMBL/GenBank/DDBJ databases">
        <title>Evolutionary Origins and Diversification of the Mycorrhizal Mutualists.</title>
        <authorList>
            <consortium name="DOE Joint Genome Institute"/>
            <consortium name="Mycorrhizal Genomics Consortium"/>
            <person name="Kohler A."/>
            <person name="Kuo A."/>
            <person name="Nagy L.G."/>
            <person name="Floudas D."/>
            <person name="Copeland A."/>
            <person name="Barry K.W."/>
            <person name="Cichocki N."/>
            <person name="Veneault-Fourrey C."/>
            <person name="LaButti K."/>
            <person name="Lindquist E.A."/>
            <person name="Lipzen A."/>
            <person name="Lundell T."/>
            <person name="Morin E."/>
            <person name="Murat C."/>
            <person name="Riley R."/>
            <person name="Ohm R."/>
            <person name="Sun H."/>
            <person name="Tunlid A."/>
            <person name="Henrissat B."/>
            <person name="Grigoriev I.V."/>
            <person name="Hibbett D.S."/>
            <person name="Martin F."/>
        </authorList>
    </citation>
    <scope>NUCLEOTIDE SEQUENCE [LARGE SCALE GENOMIC DNA]</scope>
    <source>
        <strain evidence="3">Marx 270</strain>
    </source>
</reference>
<protein>
    <submittedName>
        <fullName evidence="2">Uncharacterized protein</fullName>
    </submittedName>
</protein>
<sequence>MTGDEGYEEDVDALGEDDDEVSPEHAASHKATQGFTVGKLPGKSVSPVEVICLYCKEEYSWRAMHDEQFSAAAVCSHFSFEPVAVTPSRPLHIGRSSSQGQRTLHKSLLVCDPIKN</sequence>
<keyword evidence="3" id="KW-1185">Reference proteome</keyword>
<dbReference type="Proteomes" id="UP000054217">
    <property type="component" value="Unassembled WGS sequence"/>
</dbReference>
<evidence type="ECO:0000313" key="2">
    <source>
        <dbReference type="EMBL" id="KIN94697.1"/>
    </source>
</evidence>
<evidence type="ECO:0000313" key="3">
    <source>
        <dbReference type="Proteomes" id="UP000054217"/>
    </source>
</evidence>
<gene>
    <name evidence="2" type="ORF">M404DRAFT_34799</name>
</gene>
<dbReference type="HOGENOM" id="CLU_2097805_0_0_1"/>
<reference evidence="2 3" key="1">
    <citation type="submission" date="2014-04" db="EMBL/GenBank/DDBJ databases">
        <authorList>
            <consortium name="DOE Joint Genome Institute"/>
            <person name="Kuo A."/>
            <person name="Kohler A."/>
            <person name="Costa M.D."/>
            <person name="Nagy L.G."/>
            <person name="Floudas D."/>
            <person name="Copeland A."/>
            <person name="Barry K.W."/>
            <person name="Cichocki N."/>
            <person name="Veneault-Fourrey C."/>
            <person name="LaButti K."/>
            <person name="Lindquist E.A."/>
            <person name="Lipzen A."/>
            <person name="Lundell T."/>
            <person name="Morin E."/>
            <person name="Murat C."/>
            <person name="Sun H."/>
            <person name="Tunlid A."/>
            <person name="Henrissat B."/>
            <person name="Grigoriev I.V."/>
            <person name="Hibbett D.S."/>
            <person name="Martin F."/>
            <person name="Nordberg H.P."/>
            <person name="Cantor M.N."/>
            <person name="Hua S.X."/>
        </authorList>
    </citation>
    <scope>NUCLEOTIDE SEQUENCE [LARGE SCALE GENOMIC DNA]</scope>
    <source>
        <strain evidence="2 3">Marx 270</strain>
    </source>
</reference>